<proteinExistence type="predicted"/>
<organism evidence="1 2">
    <name type="scientific">Senna tora</name>
    <dbReference type="NCBI Taxonomy" id="362788"/>
    <lineage>
        <taxon>Eukaryota</taxon>
        <taxon>Viridiplantae</taxon>
        <taxon>Streptophyta</taxon>
        <taxon>Embryophyta</taxon>
        <taxon>Tracheophyta</taxon>
        <taxon>Spermatophyta</taxon>
        <taxon>Magnoliopsida</taxon>
        <taxon>eudicotyledons</taxon>
        <taxon>Gunneridae</taxon>
        <taxon>Pentapetalae</taxon>
        <taxon>rosids</taxon>
        <taxon>fabids</taxon>
        <taxon>Fabales</taxon>
        <taxon>Fabaceae</taxon>
        <taxon>Caesalpinioideae</taxon>
        <taxon>Cassia clade</taxon>
        <taxon>Senna</taxon>
    </lineage>
</organism>
<protein>
    <submittedName>
        <fullName evidence="1">Uncharacterized protein</fullName>
    </submittedName>
</protein>
<accession>A0A834T5C8</accession>
<comment type="caution">
    <text evidence="1">The sequence shown here is derived from an EMBL/GenBank/DDBJ whole genome shotgun (WGS) entry which is preliminary data.</text>
</comment>
<dbReference type="AlphaFoldDB" id="A0A834T5C8"/>
<gene>
    <name evidence="1" type="ORF">G2W53_029516</name>
</gene>
<reference evidence="1" key="1">
    <citation type="submission" date="2020-09" db="EMBL/GenBank/DDBJ databases">
        <title>Genome-Enabled Discovery of Anthraquinone Biosynthesis in Senna tora.</title>
        <authorList>
            <person name="Kang S.-H."/>
            <person name="Pandey R.P."/>
            <person name="Lee C.-M."/>
            <person name="Sim J.-S."/>
            <person name="Jeong J.-T."/>
            <person name="Choi B.-S."/>
            <person name="Jung M."/>
            <person name="Ginzburg D."/>
            <person name="Zhao K."/>
            <person name="Won S.Y."/>
            <person name="Oh T.-J."/>
            <person name="Yu Y."/>
            <person name="Kim N.-H."/>
            <person name="Lee O.R."/>
            <person name="Lee T.-H."/>
            <person name="Bashyal P."/>
            <person name="Kim T.-S."/>
            <person name="Lee W.-H."/>
            <person name="Kawkins C."/>
            <person name="Kim C.-K."/>
            <person name="Kim J.S."/>
            <person name="Ahn B.O."/>
            <person name="Rhee S.Y."/>
            <person name="Sohng J.K."/>
        </authorList>
    </citation>
    <scope>NUCLEOTIDE SEQUENCE</scope>
    <source>
        <tissue evidence="1">Leaf</tissue>
    </source>
</reference>
<dbReference type="Proteomes" id="UP000634136">
    <property type="component" value="Unassembled WGS sequence"/>
</dbReference>
<name>A0A834T5C8_9FABA</name>
<evidence type="ECO:0000313" key="1">
    <source>
        <dbReference type="EMBL" id="KAF7815547.1"/>
    </source>
</evidence>
<evidence type="ECO:0000313" key="2">
    <source>
        <dbReference type="Proteomes" id="UP000634136"/>
    </source>
</evidence>
<dbReference type="EMBL" id="JAAIUW010000009">
    <property type="protein sequence ID" value="KAF7815547.1"/>
    <property type="molecule type" value="Genomic_DNA"/>
</dbReference>
<sequence>MTPVQVHLQLFISRSMSFVCQALTSLDVHSNPVLVVIENRVK</sequence>
<keyword evidence="2" id="KW-1185">Reference proteome</keyword>